<organism evidence="1 2">
    <name type="scientific">Streptomyces poonensis</name>
    <dbReference type="NCBI Taxonomy" id="68255"/>
    <lineage>
        <taxon>Bacteria</taxon>
        <taxon>Bacillati</taxon>
        <taxon>Actinomycetota</taxon>
        <taxon>Actinomycetes</taxon>
        <taxon>Kitasatosporales</taxon>
        <taxon>Streptomycetaceae</taxon>
        <taxon>Streptomyces</taxon>
    </lineage>
</organism>
<dbReference type="EMBL" id="BMVW01000005">
    <property type="protein sequence ID" value="GGZ11538.1"/>
    <property type="molecule type" value="Genomic_DNA"/>
</dbReference>
<keyword evidence="2" id="KW-1185">Reference proteome</keyword>
<accession>A0A918UH96</accession>
<dbReference type="Proteomes" id="UP000622166">
    <property type="component" value="Unassembled WGS sequence"/>
</dbReference>
<reference evidence="1" key="1">
    <citation type="journal article" date="2014" name="Int. J. Syst. Evol. Microbiol.">
        <title>Complete genome sequence of Corynebacterium casei LMG S-19264T (=DSM 44701T), isolated from a smear-ripened cheese.</title>
        <authorList>
            <consortium name="US DOE Joint Genome Institute (JGI-PGF)"/>
            <person name="Walter F."/>
            <person name="Albersmeier A."/>
            <person name="Kalinowski J."/>
            <person name="Ruckert C."/>
        </authorList>
    </citation>
    <scope>NUCLEOTIDE SEQUENCE</scope>
    <source>
        <strain evidence="1">JCM 4815</strain>
    </source>
</reference>
<comment type="caution">
    <text evidence="1">The sequence shown here is derived from an EMBL/GenBank/DDBJ whole genome shotgun (WGS) entry which is preliminary data.</text>
</comment>
<evidence type="ECO:0000313" key="1">
    <source>
        <dbReference type="EMBL" id="GGZ11538.1"/>
    </source>
</evidence>
<dbReference type="RefSeq" id="WP_189859806.1">
    <property type="nucleotide sequence ID" value="NZ_BMVW01000005.1"/>
</dbReference>
<gene>
    <name evidence="1" type="ORF">GCM10010365_33890</name>
</gene>
<dbReference type="AlphaFoldDB" id="A0A918UH96"/>
<proteinExistence type="predicted"/>
<protein>
    <submittedName>
        <fullName evidence="1">Uncharacterized protein</fullName>
    </submittedName>
</protein>
<evidence type="ECO:0000313" key="2">
    <source>
        <dbReference type="Proteomes" id="UP000622166"/>
    </source>
</evidence>
<sequence>MAADIGLSWLAAQCEDLEYLPVEELDCLVEQGPLAAVLRIAARSVTDLDSPAALQLGKDVQLLLRSPFPDETIRTLWLGATDDSFDPARDGVDARTWLQRIEGAWLAAERRADPAFVPPSAAPVTDKQLRRLVLQVIHLVAGDLTKAAEESIYPLPLPGLVPALERTVVEVCADLGYRLFLRAVKSYFVAIDKSTCDAFVALAKRFGHPESLVTVDMNCRD</sequence>
<name>A0A918UH96_9ACTN</name>
<reference evidence="1" key="2">
    <citation type="submission" date="2020-09" db="EMBL/GenBank/DDBJ databases">
        <authorList>
            <person name="Sun Q."/>
            <person name="Ohkuma M."/>
        </authorList>
    </citation>
    <scope>NUCLEOTIDE SEQUENCE</scope>
    <source>
        <strain evidence="1">JCM 4815</strain>
    </source>
</reference>